<dbReference type="Gene3D" id="3.30.70.60">
    <property type="match status" value="1"/>
</dbReference>
<dbReference type="AlphaFoldDB" id="A0A2M7U3Y8"/>
<comment type="caution">
    <text evidence="2">The sequence shown here is derived from an EMBL/GenBank/DDBJ whole genome shotgun (WGS) entry which is preliminary data.</text>
</comment>
<evidence type="ECO:0000313" key="3">
    <source>
        <dbReference type="Proteomes" id="UP000230027"/>
    </source>
</evidence>
<keyword evidence="1" id="KW-1133">Transmembrane helix</keyword>
<evidence type="ECO:0000256" key="1">
    <source>
        <dbReference type="SAM" id="Phobius"/>
    </source>
</evidence>
<proteinExistence type="predicted"/>
<sequence length="236" mass="26045">MNKDKILALLKDKKTQDYTFQFFFFVIFAVFVVVAIRPNLITAFNLQKELQDVKLNNKVAEEVIQQIVNYQSVIESERDKLLLLDDAVPSTPDLSNVVDQITQTASSSGLIVTNLKIENISFKGVPNVDEFEEEELSIDAPVDSSTPSDSSTTVEDPAISVDVIEGAPDSTAIPVATINLKKYSVVVTGIGPGANVAEFIRQITSQRRLKTIKSLVITGNPGEENKFEITINTYYI</sequence>
<gene>
    <name evidence="2" type="ORF">COY14_02655</name>
</gene>
<accession>A0A2M7U3Y8</accession>
<protein>
    <submittedName>
        <fullName evidence="2">Uncharacterized protein</fullName>
    </submittedName>
</protein>
<reference evidence="3" key="1">
    <citation type="submission" date="2017-09" db="EMBL/GenBank/DDBJ databases">
        <title>Depth-based differentiation of microbial function through sediment-hosted aquifers and enrichment of novel symbionts in the deep terrestrial subsurface.</title>
        <authorList>
            <person name="Probst A.J."/>
            <person name="Ladd B."/>
            <person name="Jarett J.K."/>
            <person name="Geller-Mcgrath D.E."/>
            <person name="Sieber C.M.K."/>
            <person name="Emerson J.B."/>
            <person name="Anantharaman K."/>
            <person name="Thomas B.C."/>
            <person name="Malmstrom R."/>
            <person name="Stieglmeier M."/>
            <person name="Klingl A."/>
            <person name="Woyke T."/>
            <person name="Ryan C.M."/>
            <person name="Banfield J.F."/>
        </authorList>
    </citation>
    <scope>NUCLEOTIDE SEQUENCE [LARGE SCALE GENOMIC DNA]</scope>
</reference>
<dbReference type="Proteomes" id="UP000230027">
    <property type="component" value="Unassembled WGS sequence"/>
</dbReference>
<dbReference type="InterPro" id="IPR014717">
    <property type="entry name" value="Transl_elong_EF1B/ribsomal_bS6"/>
</dbReference>
<keyword evidence="1" id="KW-0812">Transmembrane</keyword>
<feature type="transmembrane region" description="Helical" evidence="1">
    <location>
        <begin position="20"/>
        <end position="40"/>
    </location>
</feature>
<dbReference type="EMBL" id="PFOD01000053">
    <property type="protein sequence ID" value="PIZ65298.1"/>
    <property type="molecule type" value="Genomic_DNA"/>
</dbReference>
<name>A0A2M7U3Y8_9BACT</name>
<organism evidence="2 3">
    <name type="scientific">Candidatus Roizmanbacteria bacterium CG_4_10_14_0_2_um_filter_36_9</name>
    <dbReference type="NCBI Taxonomy" id="1974823"/>
    <lineage>
        <taxon>Bacteria</taxon>
        <taxon>Candidatus Roizmaniibacteriota</taxon>
    </lineage>
</organism>
<keyword evidence="1" id="KW-0472">Membrane</keyword>
<evidence type="ECO:0000313" key="2">
    <source>
        <dbReference type="EMBL" id="PIZ65298.1"/>
    </source>
</evidence>